<dbReference type="InterPro" id="IPR006641">
    <property type="entry name" value="YqgF/RNaseH-like_dom"/>
</dbReference>
<keyword evidence="2 5" id="KW-0690">Ribosome biogenesis</keyword>
<evidence type="ECO:0000313" key="7">
    <source>
        <dbReference type="EMBL" id="BEQ16737.1"/>
    </source>
</evidence>
<comment type="subcellular location">
    <subcellularLocation>
        <location evidence="5">Cytoplasm</location>
    </subcellularLocation>
</comment>
<keyword evidence="4 5" id="KW-0378">Hydrolase</keyword>
<keyword evidence="3 5" id="KW-0540">Nuclease</keyword>
<dbReference type="RefSeq" id="WP_338602999.1">
    <property type="nucleotide sequence ID" value="NZ_AP028679.1"/>
</dbReference>
<accession>A0AAU9F586</accession>
<dbReference type="InterPro" id="IPR005227">
    <property type="entry name" value="YqgF"/>
</dbReference>
<dbReference type="InterPro" id="IPR037027">
    <property type="entry name" value="YqgF/RNaseH-like_dom_sf"/>
</dbReference>
<protein>
    <recommendedName>
        <fullName evidence="5">Putative pre-16S rRNA nuclease</fullName>
        <ecNumber evidence="5">3.1.-.-</ecNumber>
    </recommendedName>
</protein>
<evidence type="ECO:0000256" key="1">
    <source>
        <dbReference type="ARBA" id="ARBA00022490"/>
    </source>
</evidence>
<dbReference type="GO" id="GO:0005829">
    <property type="term" value="C:cytosol"/>
    <property type="evidence" value="ECO:0007669"/>
    <property type="project" value="TreeGrafter"/>
</dbReference>
<evidence type="ECO:0000256" key="5">
    <source>
        <dbReference type="HAMAP-Rule" id="MF_00651"/>
    </source>
</evidence>
<evidence type="ECO:0000313" key="8">
    <source>
        <dbReference type="Proteomes" id="UP001366166"/>
    </source>
</evidence>
<reference evidence="8" key="1">
    <citation type="journal article" date="2023" name="Arch. Microbiol.">
        <title>Desulfoferula mesophilus gen. nov. sp. nov., a mesophilic sulfate-reducing bacterium isolated from a brackish lake sediment.</title>
        <authorList>
            <person name="Watanabe T."/>
            <person name="Yabe T."/>
            <person name="Tsuji J.M."/>
            <person name="Fukui M."/>
        </authorList>
    </citation>
    <scope>NUCLEOTIDE SEQUENCE [LARGE SCALE GENOMIC DNA]</scope>
    <source>
        <strain evidence="8">12FAK</strain>
    </source>
</reference>
<dbReference type="GO" id="GO:0000967">
    <property type="term" value="P:rRNA 5'-end processing"/>
    <property type="evidence" value="ECO:0007669"/>
    <property type="project" value="UniProtKB-UniRule"/>
</dbReference>
<dbReference type="SUPFAM" id="SSF53098">
    <property type="entry name" value="Ribonuclease H-like"/>
    <property type="match status" value="1"/>
</dbReference>
<dbReference type="KEGG" id="dmp:FAK_38030"/>
<dbReference type="InterPro" id="IPR012337">
    <property type="entry name" value="RNaseH-like_sf"/>
</dbReference>
<name>A0AAU9F586_9BACT</name>
<feature type="domain" description="YqgF/RNase H-like" evidence="6">
    <location>
        <begin position="7"/>
        <end position="107"/>
    </location>
</feature>
<dbReference type="Gene3D" id="3.30.420.140">
    <property type="entry name" value="YqgF/RNase H-like domain"/>
    <property type="match status" value="1"/>
</dbReference>
<keyword evidence="1 5" id="KW-0963">Cytoplasm</keyword>
<dbReference type="PANTHER" id="PTHR33317:SF4">
    <property type="entry name" value="POLYNUCLEOTIDYL TRANSFERASE, RIBONUCLEASE H-LIKE SUPERFAMILY PROTEIN"/>
    <property type="match status" value="1"/>
</dbReference>
<keyword evidence="8" id="KW-1185">Reference proteome</keyword>
<sequence length="142" mass="15344">MSHETPGVVLALDVGLKRIGLAVSDPERRTARPLLVYERVNRDKDVATLGDIAAAEGANLLVVGLPTKLDGSLSPVGQGIVSLAKRLQRRLGLPVEFTDEALSTVRSEEAMIEAGLSRAKRRQVVDRAAAAEILRRWLEARA</sequence>
<gene>
    <name evidence="7" type="ORF">FAK_38030</name>
</gene>
<evidence type="ECO:0000256" key="4">
    <source>
        <dbReference type="ARBA" id="ARBA00022801"/>
    </source>
</evidence>
<evidence type="ECO:0000256" key="3">
    <source>
        <dbReference type="ARBA" id="ARBA00022722"/>
    </source>
</evidence>
<dbReference type="EMBL" id="AP028679">
    <property type="protein sequence ID" value="BEQ16737.1"/>
    <property type="molecule type" value="Genomic_DNA"/>
</dbReference>
<organism evidence="7 8">
    <name type="scientific">Desulfoferula mesophila</name>
    <dbReference type="NCBI Taxonomy" id="3058419"/>
    <lineage>
        <taxon>Bacteria</taxon>
        <taxon>Pseudomonadati</taxon>
        <taxon>Thermodesulfobacteriota</taxon>
        <taxon>Desulfarculia</taxon>
        <taxon>Desulfarculales</taxon>
        <taxon>Desulfarculaceae</taxon>
        <taxon>Desulfoferula</taxon>
    </lineage>
</organism>
<dbReference type="PANTHER" id="PTHR33317">
    <property type="entry name" value="POLYNUCLEOTIDYL TRANSFERASE, RIBONUCLEASE H-LIKE SUPERFAMILY PROTEIN"/>
    <property type="match status" value="1"/>
</dbReference>
<dbReference type="HAMAP" id="MF_00651">
    <property type="entry name" value="Nuclease_YqgF"/>
    <property type="match status" value="1"/>
</dbReference>
<evidence type="ECO:0000259" key="6">
    <source>
        <dbReference type="SMART" id="SM00732"/>
    </source>
</evidence>
<dbReference type="EC" id="3.1.-.-" evidence="5"/>
<evidence type="ECO:0000256" key="2">
    <source>
        <dbReference type="ARBA" id="ARBA00022517"/>
    </source>
</evidence>
<dbReference type="AlphaFoldDB" id="A0AAU9F586"/>
<dbReference type="GO" id="GO:0016788">
    <property type="term" value="F:hydrolase activity, acting on ester bonds"/>
    <property type="evidence" value="ECO:0007669"/>
    <property type="project" value="UniProtKB-UniRule"/>
</dbReference>
<dbReference type="NCBIfam" id="TIGR00250">
    <property type="entry name" value="RNAse_H_YqgF"/>
    <property type="match status" value="1"/>
</dbReference>
<dbReference type="SMART" id="SM00732">
    <property type="entry name" value="YqgFc"/>
    <property type="match status" value="1"/>
</dbReference>
<dbReference type="Proteomes" id="UP001366166">
    <property type="component" value="Chromosome"/>
</dbReference>
<comment type="similarity">
    <text evidence="5">Belongs to the YqgF HJR family.</text>
</comment>
<dbReference type="Pfam" id="PF03652">
    <property type="entry name" value="RuvX"/>
    <property type="match status" value="1"/>
</dbReference>
<proteinExistence type="inferred from homology"/>
<comment type="function">
    <text evidence="5">Could be a nuclease involved in processing of the 5'-end of pre-16S rRNA.</text>
</comment>
<dbReference type="CDD" id="cd16964">
    <property type="entry name" value="YqgF"/>
    <property type="match status" value="1"/>
</dbReference>
<dbReference type="GO" id="GO:0004518">
    <property type="term" value="F:nuclease activity"/>
    <property type="evidence" value="ECO:0007669"/>
    <property type="project" value="UniProtKB-KW"/>
</dbReference>